<evidence type="ECO:0000313" key="1">
    <source>
        <dbReference type="EMBL" id="JAH87830.1"/>
    </source>
</evidence>
<organism evidence="1">
    <name type="scientific">Anguilla anguilla</name>
    <name type="common">European freshwater eel</name>
    <name type="synonym">Muraena anguilla</name>
    <dbReference type="NCBI Taxonomy" id="7936"/>
    <lineage>
        <taxon>Eukaryota</taxon>
        <taxon>Metazoa</taxon>
        <taxon>Chordata</taxon>
        <taxon>Craniata</taxon>
        <taxon>Vertebrata</taxon>
        <taxon>Euteleostomi</taxon>
        <taxon>Actinopterygii</taxon>
        <taxon>Neopterygii</taxon>
        <taxon>Teleostei</taxon>
        <taxon>Anguilliformes</taxon>
        <taxon>Anguillidae</taxon>
        <taxon>Anguilla</taxon>
    </lineage>
</organism>
<name>A0A0E9WE56_ANGAN</name>
<reference evidence="1" key="1">
    <citation type="submission" date="2014-11" db="EMBL/GenBank/DDBJ databases">
        <authorList>
            <person name="Amaro Gonzalez C."/>
        </authorList>
    </citation>
    <scope>NUCLEOTIDE SEQUENCE</scope>
</reference>
<dbReference type="AlphaFoldDB" id="A0A0E9WE56"/>
<sequence>MLASGGGLANYVTAWLDGLLIKPDTC</sequence>
<accession>A0A0E9WE56</accession>
<protein>
    <submittedName>
        <fullName evidence="1">Uncharacterized protein</fullName>
    </submittedName>
</protein>
<reference evidence="1" key="2">
    <citation type="journal article" date="2015" name="Fish Shellfish Immunol.">
        <title>Early steps in the European eel (Anguilla anguilla)-Vibrio vulnificus interaction in the gills: Role of the RtxA13 toxin.</title>
        <authorList>
            <person name="Callol A."/>
            <person name="Pajuelo D."/>
            <person name="Ebbesson L."/>
            <person name="Teles M."/>
            <person name="MacKenzie S."/>
            <person name="Amaro C."/>
        </authorList>
    </citation>
    <scope>NUCLEOTIDE SEQUENCE</scope>
</reference>
<dbReference type="EMBL" id="GBXM01020747">
    <property type="protein sequence ID" value="JAH87830.1"/>
    <property type="molecule type" value="Transcribed_RNA"/>
</dbReference>
<proteinExistence type="predicted"/>